<proteinExistence type="predicted"/>
<reference evidence="2" key="1">
    <citation type="submission" date="2018-02" db="EMBL/GenBank/DDBJ databases">
        <title>Rhizophora mucronata_Transcriptome.</title>
        <authorList>
            <person name="Meera S.P."/>
            <person name="Sreeshan A."/>
            <person name="Augustine A."/>
        </authorList>
    </citation>
    <scope>NUCLEOTIDE SEQUENCE</scope>
    <source>
        <tissue evidence="2">Leaf</tissue>
    </source>
</reference>
<sequence>MHFFMNMGSVELVILFQSFLCSRLWFSLKVTQRSVDHSKTYFIFEIFFFFLGGLIFAFGFSIFIHHVTEPRICVGRRSSMYKSKQHSSSLALNKIGN</sequence>
<keyword evidence="1" id="KW-1133">Transmembrane helix</keyword>
<organism evidence="2">
    <name type="scientific">Rhizophora mucronata</name>
    <name type="common">Asiatic mangrove</name>
    <dbReference type="NCBI Taxonomy" id="61149"/>
    <lineage>
        <taxon>Eukaryota</taxon>
        <taxon>Viridiplantae</taxon>
        <taxon>Streptophyta</taxon>
        <taxon>Embryophyta</taxon>
        <taxon>Tracheophyta</taxon>
        <taxon>Spermatophyta</taxon>
        <taxon>Magnoliopsida</taxon>
        <taxon>eudicotyledons</taxon>
        <taxon>Gunneridae</taxon>
        <taxon>Pentapetalae</taxon>
        <taxon>rosids</taxon>
        <taxon>fabids</taxon>
        <taxon>Malpighiales</taxon>
        <taxon>Rhizophoraceae</taxon>
        <taxon>Rhizophora</taxon>
    </lineage>
</organism>
<protein>
    <submittedName>
        <fullName evidence="2">Uncharacterized protein</fullName>
    </submittedName>
</protein>
<dbReference type="AlphaFoldDB" id="A0A2P2M4R2"/>
<dbReference type="EMBL" id="GGEC01044731">
    <property type="protein sequence ID" value="MBX25215.1"/>
    <property type="molecule type" value="Transcribed_RNA"/>
</dbReference>
<name>A0A2P2M4R2_RHIMU</name>
<keyword evidence="1" id="KW-0472">Membrane</keyword>
<feature type="transmembrane region" description="Helical" evidence="1">
    <location>
        <begin position="12"/>
        <end position="30"/>
    </location>
</feature>
<keyword evidence="1" id="KW-0812">Transmembrane</keyword>
<accession>A0A2P2M4R2</accession>
<evidence type="ECO:0000256" key="1">
    <source>
        <dbReference type="SAM" id="Phobius"/>
    </source>
</evidence>
<evidence type="ECO:0000313" key="2">
    <source>
        <dbReference type="EMBL" id="MBX25215.1"/>
    </source>
</evidence>
<feature type="transmembrane region" description="Helical" evidence="1">
    <location>
        <begin position="42"/>
        <end position="64"/>
    </location>
</feature>